<keyword evidence="3" id="KW-1185">Reference proteome</keyword>
<evidence type="ECO:0000256" key="1">
    <source>
        <dbReference type="SAM" id="Phobius"/>
    </source>
</evidence>
<organism evidence="2 3">
    <name type="scientific">Anaerovorax odorimutans</name>
    <dbReference type="NCBI Taxonomy" id="109327"/>
    <lineage>
        <taxon>Bacteria</taxon>
        <taxon>Bacillati</taxon>
        <taxon>Bacillota</taxon>
        <taxon>Clostridia</taxon>
        <taxon>Peptostreptococcales</taxon>
        <taxon>Anaerovoracaceae</taxon>
        <taxon>Anaerovorax</taxon>
    </lineage>
</organism>
<evidence type="ECO:0000313" key="2">
    <source>
        <dbReference type="EMBL" id="MCQ4637966.1"/>
    </source>
</evidence>
<name>A0ABT1RS38_9FIRM</name>
<keyword evidence="1" id="KW-0812">Transmembrane</keyword>
<keyword evidence="1" id="KW-0472">Membrane</keyword>
<comment type="caution">
    <text evidence="2">The sequence shown here is derived from an EMBL/GenBank/DDBJ whole genome shotgun (WGS) entry which is preliminary data.</text>
</comment>
<accession>A0ABT1RS38</accession>
<sequence>MKEKEKMPKGKRGAIIFWAGVVILLAAVLINYKFTGRLPV</sequence>
<reference evidence="2 3" key="1">
    <citation type="submission" date="2022-06" db="EMBL/GenBank/DDBJ databases">
        <title>Isolation of gut microbiota from human fecal samples.</title>
        <authorList>
            <person name="Pamer E.G."/>
            <person name="Barat B."/>
            <person name="Waligurski E."/>
            <person name="Medina S."/>
            <person name="Paddock L."/>
            <person name="Mostad J."/>
        </authorList>
    </citation>
    <scope>NUCLEOTIDE SEQUENCE [LARGE SCALE GENOMIC DNA]</scope>
    <source>
        <strain evidence="2 3">SL.3.17</strain>
    </source>
</reference>
<dbReference type="EMBL" id="JANFXK010000018">
    <property type="protein sequence ID" value="MCQ4637966.1"/>
    <property type="molecule type" value="Genomic_DNA"/>
</dbReference>
<gene>
    <name evidence="2" type="ORF">NE619_14615</name>
</gene>
<keyword evidence="1" id="KW-1133">Transmembrane helix</keyword>
<evidence type="ECO:0000313" key="3">
    <source>
        <dbReference type="Proteomes" id="UP001524502"/>
    </source>
</evidence>
<proteinExistence type="predicted"/>
<feature type="transmembrane region" description="Helical" evidence="1">
    <location>
        <begin position="12"/>
        <end position="32"/>
    </location>
</feature>
<protein>
    <submittedName>
        <fullName evidence="2">Uncharacterized protein</fullName>
    </submittedName>
</protein>
<dbReference type="RefSeq" id="WP_256133157.1">
    <property type="nucleotide sequence ID" value="NZ_JANFXK010000018.1"/>
</dbReference>
<dbReference type="Proteomes" id="UP001524502">
    <property type="component" value="Unassembled WGS sequence"/>
</dbReference>